<keyword evidence="1" id="KW-1133">Transmembrane helix</keyword>
<evidence type="ECO:0000313" key="3">
    <source>
        <dbReference type="Proteomes" id="UP001497497"/>
    </source>
</evidence>
<sequence>VCQQTCTSSVQWQMETIQALVVLVIALIFMNKAMTEDCEKKFSLTNCTNDRKTCENPSEECVSLNCTDDKSTTKLICFKNYTLFKGCDSSITFNCTQKKTNVKWICSPMETGQNAIKRSSSDTFLVCKHFINPSTIKTTSETVTPLNSFVNTTKNASTKNDLEKD</sequence>
<proteinExistence type="predicted"/>
<gene>
    <name evidence="2" type="ORF">GSLYS_00002704001</name>
</gene>
<name>A0AAV2H7T0_LYMST</name>
<organism evidence="2 3">
    <name type="scientific">Lymnaea stagnalis</name>
    <name type="common">Great pond snail</name>
    <name type="synonym">Helix stagnalis</name>
    <dbReference type="NCBI Taxonomy" id="6523"/>
    <lineage>
        <taxon>Eukaryota</taxon>
        <taxon>Metazoa</taxon>
        <taxon>Spiralia</taxon>
        <taxon>Lophotrochozoa</taxon>
        <taxon>Mollusca</taxon>
        <taxon>Gastropoda</taxon>
        <taxon>Heterobranchia</taxon>
        <taxon>Euthyneura</taxon>
        <taxon>Panpulmonata</taxon>
        <taxon>Hygrophila</taxon>
        <taxon>Lymnaeoidea</taxon>
        <taxon>Lymnaeidae</taxon>
        <taxon>Lymnaea</taxon>
    </lineage>
</organism>
<feature type="transmembrane region" description="Helical" evidence="1">
    <location>
        <begin position="17"/>
        <end position="34"/>
    </location>
</feature>
<dbReference type="EMBL" id="CAXITT010000034">
    <property type="protein sequence ID" value="CAL1528534.1"/>
    <property type="molecule type" value="Genomic_DNA"/>
</dbReference>
<comment type="caution">
    <text evidence="2">The sequence shown here is derived from an EMBL/GenBank/DDBJ whole genome shotgun (WGS) entry which is preliminary data.</text>
</comment>
<feature type="non-terminal residue" evidence="2">
    <location>
        <position position="165"/>
    </location>
</feature>
<keyword evidence="1" id="KW-0812">Transmembrane</keyword>
<protein>
    <submittedName>
        <fullName evidence="2">Uncharacterized protein</fullName>
    </submittedName>
</protein>
<accession>A0AAV2H7T0</accession>
<dbReference type="Proteomes" id="UP001497497">
    <property type="component" value="Unassembled WGS sequence"/>
</dbReference>
<keyword evidence="1" id="KW-0472">Membrane</keyword>
<reference evidence="2 3" key="1">
    <citation type="submission" date="2024-04" db="EMBL/GenBank/DDBJ databases">
        <authorList>
            <consortium name="Genoscope - CEA"/>
            <person name="William W."/>
        </authorList>
    </citation>
    <scope>NUCLEOTIDE SEQUENCE [LARGE SCALE GENOMIC DNA]</scope>
</reference>
<evidence type="ECO:0000256" key="1">
    <source>
        <dbReference type="SAM" id="Phobius"/>
    </source>
</evidence>
<keyword evidence="3" id="KW-1185">Reference proteome</keyword>
<evidence type="ECO:0000313" key="2">
    <source>
        <dbReference type="EMBL" id="CAL1528534.1"/>
    </source>
</evidence>
<dbReference type="AlphaFoldDB" id="A0AAV2H7T0"/>
<feature type="non-terminal residue" evidence="2">
    <location>
        <position position="1"/>
    </location>
</feature>